<name>A0A069JCU9_RHOSG</name>
<dbReference type="GeneID" id="64141789"/>
<dbReference type="InterPro" id="IPR050967">
    <property type="entry name" value="Thiamine_Salvage_TenA"/>
</dbReference>
<comment type="pathway">
    <text evidence="1">Cofactor biosynthesis; thiamine diphosphate biosynthesis.</text>
</comment>
<dbReference type="GO" id="GO:0005829">
    <property type="term" value="C:cytosol"/>
    <property type="evidence" value="ECO:0007669"/>
    <property type="project" value="TreeGrafter"/>
</dbReference>
<evidence type="ECO:0000313" key="3">
    <source>
        <dbReference type="Proteomes" id="UP000230886"/>
    </source>
</evidence>
<dbReference type="Pfam" id="PF03070">
    <property type="entry name" value="TENA_THI-4"/>
    <property type="match status" value="1"/>
</dbReference>
<sequence length="247" mass="26728">MATTQPAYNSAENSVATAPSTDRFTDRLWAETKALRESIDSLEFLRRLGDGTLPLDAFRTYIEQDKLYLEGYSKALSLVAAHAPDPQSAGFWSNSASTAATVESALHDGLLTGGILPAGSGRLEHSQACLGYVSYLTATAATAPYPVSAAAVLPCFWIYAEVGRDLAASAREVLDADPSHPYAQWVTTYDAPEFHESVAQARVLVDAAAEAATETEREAMSEAFRIASRYELMFWDSALHQQPWPAS</sequence>
<dbReference type="PANTHER" id="PTHR43198:SF2">
    <property type="entry name" value="SI:CH1073-67J19.1-RELATED"/>
    <property type="match status" value="1"/>
</dbReference>
<dbReference type="InterPro" id="IPR016084">
    <property type="entry name" value="Haem_Oase-like_multi-hlx"/>
</dbReference>
<evidence type="ECO:0000256" key="1">
    <source>
        <dbReference type="ARBA" id="ARBA00004948"/>
    </source>
</evidence>
<dbReference type="PANTHER" id="PTHR43198">
    <property type="entry name" value="BIFUNCTIONAL TH2 PROTEIN"/>
    <property type="match status" value="1"/>
</dbReference>
<organism evidence="2 3">
    <name type="scientific">Rhodococcus qingshengii</name>
    <dbReference type="NCBI Taxonomy" id="334542"/>
    <lineage>
        <taxon>Bacteria</taxon>
        <taxon>Bacillati</taxon>
        <taxon>Actinomycetota</taxon>
        <taxon>Actinomycetes</taxon>
        <taxon>Mycobacteriales</taxon>
        <taxon>Nocardiaceae</taxon>
        <taxon>Rhodococcus</taxon>
        <taxon>Rhodococcus erythropolis group</taxon>
    </lineage>
</organism>
<gene>
    <name evidence="2" type="ORF">CHR55_24910</name>
</gene>
<dbReference type="Gene3D" id="1.20.910.10">
    <property type="entry name" value="Heme oxygenase-like"/>
    <property type="match status" value="1"/>
</dbReference>
<evidence type="ECO:0000313" key="2">
    <source>
        <dbReference type="EMBL" id="PCK24659.1"/>
    </source>
</evidence>
<dbReference type="KEGG" id="rqi:C1M55_19850"/>
<dbReference type="EMBL" id="NOVD01000026">
    <property type="protein sequence ID" value="PCK24659.1"/>
    <property type="molecule type" value="Genomic_DNA"/>
</dbReference>
<dbReference type="SUPFAM" id="SSF48613">
    <property type="entry name" value="Heme oxygenase-like"/>
    <property type="match status" value="1"/>
</dbReference>
<dbReference type="RefSeq" id="WP_007726090.1">
    <property type="nucleotide sequence ID" value="NZ_AP023172.1"/>
</dbReference>
<dbReference type="InterPro" id="IPR004305">
    <property type="entry name" value="Thiaminase-2/PQQC"/>
</dbReference>
<reference evidence="2 3" key="1">
    <citation type="submission" date="2017-07" db="EMBL/GenBank/DDBJ databases">
        <title>Draft sequence of Rhodococcus enclensis 23b-28.</title>
        <authorList>
            <person name="Besaury L."/>
            <person name="Sancelme M."/>
            <person name="Amato P."/>
            <person name="Lallement A."/>
            <person name="Delort A.-M."/>
        </authorList>
    </citation>
    <scope>NUCLEOTIDE SEQUENCE [LARGE SCALE GENOMIC DNA]</scope>
    <source>
        <strain evidence="2 3">23b-28</strain>
    </source>
</reference>
<protein>
    <submittedName>
        <fullName evidence="2">TenA family transcriptional regulator</fullName>
    </submittedName>
</protein>
<dbReference type="AlphaFoldDB" id="A0A069JCU9"/>
<dbReference type="Proteomes" id="UP000230886">
    <property type="component" value="Unassembled WGS sequence"/>
</dbReference>
<accession>A0A1C4G1D3</accession>
<proteinExistence type="predicted"/>
<comment type="caution">
    <text evidence="2">The sequence shown here is derived from an EMBL/GenBank/DDBJ whole genome shotgun (WGS) entry which is preliminary data.</text>
</comment>
<dbReference type="CDD" id="cd19365">
    <property type="entry name" value="TenA_C-like"/>
    <property type="match status" value="1"/>
</dbReference>
<accession>A0A069JCU9</accession>